<gene>
    <name evidence="1" type="ORF">Scep_004277</name>
</gene>
<proteinExistence type="predicted"/>
<comment type="caution">
    <text evidence="1">The sequence shown here is derived from an EMBL/GenBank/DDBJ whole genome shotgun (WGS) entry which is preliminary data.</text>
</comment>
<organism evidence="1 2">
    <name type="scientific">Stephania cephalantha</name>
    <dbReference type="NCBI Taxonomy" id="152367"/>
    <lineage>
        <taxon>Eukaryota</taxon>
        <taxon>Viridiplantae</taxon>
        <taxon>Streptophyta</taxon>
        <taxon>Embryophyta</taxon>
        <taxon>Tracheophyta</taxon>
        <taxon>Spermatophyta</taxon>
        <taxon>Magnoliopsida</taxon>
        <taxon>Ranunculales</taxon>
        <taxon>Menispermaceae</taxon>
        <taxon>Menispermoideae</taxon>
        <taxon>Cissampelideae</taxon>
        <taxon>Stephania</taxon>
    </lineage>
</organism>
<dbReference type="EMBL" id="JBBNAG010000002">
    <property type="protein sequence ID" value="KAK9157703.1"/>
    <property type="molecule type" value="Genomic_DNA"/>
</dbReference>
<evidence type="ECO:0000313" key="1">
    <source>
        <dbReference type="EMBL" id="KAK9157703.1"/>
    </source>
</evidence>
<dbReference type="Proteomes" id="UP001419268">
    <property type="component" value="Unassembled WGS sequence"/>
</dbReference>
<dbReference type="AlphaFoldDB" id="A0AAP0PV98"/>
<evidence type="ECO:0000313" key="2">
    <source>
        <dbReference type="Proteomes" id="UP001419268"/>
    </source>
</evidence>
<reference evidence="1 2" key="1">
    <citation type="submission" date="2024-01" db="EMBL/GenBank/DDBJ databases">
        <title>Genome assemblies of Stephania.</title>
        <authorList>
            <person name="Yang L."/>
        </authorList>
    </citation>
    <scope>NUCLEOTIDE SEQUENCE [LARGE SCALE GENOMIC DNA]</scope>
    <source>
        <strain evidence="1">JXDWG</strain>
        <tissue evidence="1">Leaf</tissue>
    </source>
</reference>
<accession>A0AAP0PV98</accession>
<name>A0AAP0PV98_9MAGN</name>
<protein>
    <submittedName>
        <fullName evidence="1">Uncharacterized protein</fullName>
    </submittedName>
</protein>
<sequence>MIEVDRVSYSYHARIDCYGKTIEFHIPGIPEFVLFGSATDLPITRGRLATAHEMEAVAVIVEPKVRMEVQIEDVLVVWDFVTVEDTDRID</sequence>
<keyword evidence="2" id="KW-1185">Reference proteome</keyword>